<reference evidence="9 10" key="1">
    <citation type="submission" date="2018-05" db="EMBL/GenBank/DDBJ databases">
        <authorList>
            <person name="Goeker M."/>
            <person name="Huntemann M."/>
            <person name="Clum A."/>
            <person name="Pillay M."/>
            <person name="Palaniappan K."/>
            <person name="Varghese N."/>
            <person name="Mikhailova N."/>
            <person name="Stamatis D."/>
            <person name="Reddy T."/>
            <person name="Daum C."/>
            <person name="Shapiro N."/>
            <person name="Ivanova N."/>
            <person name="Kyrpides N."/>
            <person name="Woyke T."/>
        </authorList>
    </citation>
    <scope>NUCLEOTIDE SEQUENCE [LARGE SCALE GENOMIC DNA]</scope>
    <source>
        <strain evidence="9 10">DSM 26524</strain>
    </source>
</reference>
<comment type="subcellular location">
    <subcellularLocation>
        <location evidence="1 7">Cell membrane</location>
        <topology evidence="1 7">Multi-pass membrane protein</topology>
    </subcellularLocation>
</comment>
<comment type="caution">
    <text evidence="9">The sequence shown here is derived from an EMBL/GenBank/DDBJ whole genome shotgun (WGS) entry which is preliminary data.</text>
</comment>
<dbReference type="PANTHER" id="PTHR43744">
    <property type="entry name" value="ABC TRANSPORTER PERMEASE PROTEIN MG189-RELATED-RELATED"/>
    <property type="match status" value="1"/>
</dbReference>
<dbReference type="PROSITE" id="PS50928">
    <property type="entry name" value="ABC_TM1"/>
    <property type="match status" value="1"/>
</dbReference>
<evidence type="ECO:0000313" key="9">
    <source>
        <dbReference type="EMBL" id="PWJ74750.1"/>
    </source>
</evidence>
<evidence type="ECO:0000256" key="4">
    <source>
        <dbReference type="ARBA" id="ARBA00022692"/>
    </source>
</evidence>
<organism evidence="9 10">
    <name type="scientific">Murimonas intestini</name>
    <dbReference type="NCBI Taxonomy" id="1337051"/>
    <lineage>
        <taxon>Bacteria</taxon>
        <taxon>Bacillati</taxon>
        <taxon>Bacillota</taxon>
        <taxon>Clostridia</taxon>
        <taxon>Lachnospirales</taxon>
        <taxon>Lachnospiraceae</taxon>
        <taxon>Murimonas</taxon>
    </lineage>
</organism>
<dbReference type="Pfam" id="PF00528">
    <property type="entry name" value="BPD_transp_1"/>
    <property type="match status" value="1"/>
</dbReference>
<protein>
    <submittedName>
        <fullName evidence="9">Carbohydrate ABC transporter membrane protein 2 (CUT1 family)</fullName>
    </submittedName>
</protein>
<feature type="domain" description="ABC transmembrane type-1" evidence="8">
    <location>
        <begin position="88"/>
        <end position="284"/>
    </location>
</feature>
<dbReference type="AlphaFoldDB" id="A0AB73T2H4"/>
<keyword evidence="4 7" id="KW-0812">Transmembrane</keyword>
<dbReference type="InterPro" id="IPR000515">
    <property type="entry name" value="MetI-like"/>
</dbReference>
<evidence type="ECO:0000256" key="2">
    <source>
        <dbReference type="ARBA" id="ARBA00022448"/>
    </source>
</evidence>
<feature type="transmembrane region" description="Helical" evidence="7">
    <location>
        <begin position="27"/>
        <end position="49"/>
    </location>
</feature>
<dbReference type="RefSeq" id="WP_109627485.1">
    <property type="nucleotide sequence ID" value="NZ_JANKBI010000006.1"/>
</dbReference>
<gene>
    <name evidence="9" type="ORF">C7383_108180</name>
</gene>
<dbReference type="PANTHER" id="PTHR43744:SF9">
    <property type="entry name" value="POLYGALACTURONAN_RHAMNOGALACTURONAN TRANSPORT SYSTEM PERMEASE PROTEIN YTCP"/>
    <property type="match status" value="1"/>
</dbReference>
<keyword evidence="5 7" id="KW-1133">Transmembrane helix</keyword>
<feature type="transmembrane region" description="Helical" evidence="7">
    <location>
        <begin position="271"/>
        <end position="291"/>
    </location>
</feature>
<keyword evidence="6 7" id="KW-0472">Membrane</keyword>
<dbReference type="GO" id="GO:0055085">
    <property type="term" value="P:transmembrane transport"/>
    <property type="evidence" value="ECO:0007669"/>
    <property type="project" value="InterPro"/>
</dbReference>
<dbReference type="InterPro" id="IPR035906">
    <property type="entry name" value="MetI-like_sf"/>
</dbReference>
<evidence type="ECO:0000259" key="8">
    <source>
        <dbReference type="PROSITE" id="PS50928"/>
    </source>
</evidence>
<dbReference type="EMBL" id="QGGY01000008">
    <property type="protein sequence ID" value="PWJ74750.1"/>
    <property type="molecule type" value="Genomic_DNA"/>
</dbReference>
<evidence type="ECO:0000256" key="6">
    <source>
        <dbReference type="ARBA" id="ARBA00023136"/>
    </source>
</evidence>
<dbReference type="Gene3D" id="1.10.3720.10">
    <property type="entry name" value="MetI-like"/>
    <property type="match status" value="1"/>
</dbReference>
<evidence type="ECO:0000313" key="10">
    <source>
        <dbReference type="Proteomes" id="UP000245412"/>
    </source>
</evidence>
<evidence type="ECO:0000256" key="7">
    <source>
        <dbReference type="RuleBase" id="RU363032"/>
    </source>
</evidence>
<dbReference type="Proteomes" id="UP000245412">
    <property type="component" value="Unassembled WGS sequence"/>
</dbReference>
<dbReference type="GO" id="GO:0005886">
    <property type="term" value="C:plasma membrane"/>
    <property type="evidence" value="ECO:0007669"/>
    <property type="project" value="UniProtKB-SubCell"/>
</dbReference>
<keyword evidence="10" id="KW-1185">Reference proteome</keyword>
<comment type="similarity">
    <text evidence="7">Belongs to the binding-protein-dependent transport system permease family.</text>
</comment>
<proteinExistence type="inferred from homology"/>
<name>A0AB73T2H4_9FIRM</name>
<keyword evidence="2 7" id="KW-0813">Transport</keyword>
<dbReference type="CDD" id="cd06261">
    <property type="entry name" value="TM_PBP2"/>
    <property type="match status" value="1"/>
</dbReference>
<evidence type="ECO:0000256" key="5">
    <source>
        <dbReference type="ARBA" id="ARBA00022989"/>
    </source>
</evidence>
<evidence type="ECO:0000256" key="3">
    <source>
        <dbReference type="ARBA" id="ARBA00022475"/>
    </source>
</evidence>
<dbReference type="SUPFAM" id="SSF161098">
    <property type="entry name" value="MetI-like"/>
    <property type="match status" value="1"/>
</dbReference>
<feature type="transmembrane region" description="Helical" evidence="7">
    <location>
        <begin position="151"/>
        <end position="169"/>
    </location>
</feature>
<evidence type="ECO:0000256" key="1">
    <source>
        <dbReference type="ARBA" id="ARBA00004651"/>
    </source>
</evidence>
<feature type="transmembrane region" description="Helical" evidence="7">
    <location>
        <begin position="88"/>
        <end position="113"/>
    </location>
</feature>
<keyword evidence="3" id="KW-1003">Cell membrane</keyword>
<feature type="transmembrane region" description="Helical" evidence="7">
    <location>
        <begin position="125"/>
        <end position="145"/>
    </location>
</feature>
<feature type="transmembrane region" description="Helical" evidence="7">
    <location>
        <begin position="197"/>
        <end position="219"/>
    </location>
</feature>
<sequence length="306" mass="34301">MSKTNTIAVKRKKEWTPAKRKDLAVDIIFYIILTVISLMCLFPFLHVLAKSISEESYVIANKVVLFPKGFSLSAYQKVFADSSVLRSMFVTIVVTAAFTVIGMFLTICAAYALSRKELKGRKVMTFLIMLTMYFTAGTIPDYLLMSNLHMLDTWWCLILPLCFAPYNLLIMKNNFSASIPDSLVESALIDGAGHFKILARIVVPLSKPIIATIALFYAVGRWNAYQDALYYIKQRTDLRPLQLKLYYLVVSAQESFQAEGGVVGVMTNPEVLKAACVIFATLPIICVYPFVQKYFVQGAMIGAVKE</sequence>
<accession>A0AB73T2H4</accession>